<organism evidence="1 2">
    <name type="scientific">Austropuccinia psidii MF-1</name>
    <dbReference type="NCBI Taxonomy" id="1389203"/>
    <lineage>
        <taxon>Eukaryota</taxon>
        <taxon>Fungi</taxon>
        <taxon>Dikarya</taxon>
        <taxon>Basidiomycota</taxon>
        <taxon>Pucciniomycotina</taxon>
        <taxon>Pucciniomycetes</taxon>
        <taxon>Pucciniales</taxon>
        <taxon>Sphaerophragmiaceae</taxon>
        <taxon>Austropuccinia</taxon>
    </lineage>
</organism>
<sequence>MPLSTHSSTKTSCFISLCDHSYGSGYSDLIKGFTASEIKELLFGSALPSFHETISGPSSPALAPLYQAPSVSSDIESVPKAALAFYAFIEGNYDPQLFVPDPVAYFLNNNPPIITKRKRNHRLPRKTMPVSYHLHPQNSKGLAIPSYRAQ</sequence>
<dbReference type="Proteomes" id="UP000765509">
    <property type="component" value="Unassembled WGS sequence"/>
</dbReference>
<gene>
    <name evidence="1" type="ORF">O181_058811</name>
</gene>
<protein>
    <submittedName>
        <fullName evidence="1">Uncharacterized protein</fullName>
    </submittedName>
</protein>
<evidence type="ECO:0000313" key="1">
    <source>
        <dbReference type="EMBL" id="MBW0519096.1"/>
    </source>
</evidence>
<accession>A0A9Q3EHU1</accession>
<keyword evidence="2" id="KW-1185">Reference proteome</keyword>
<dbReference type="AlphaFoldDB" id="A0A9Q3EHU1"/>
<evidence type="ECO:0000313" key="2">
    <source>
        <dbReference type="Proteomes" id="UP000765509"/>
    </source>
</evidence>
<proteinExistence type="predicted"/>
<name>A0A9Q3EHU1_9BASI</name>
<comment type="caution">
    <text evidence="1">The sequence shown here is derived from an EMBL/GenBank/DDBJ whole genome shotgun (WGS) entry which is preliminary data.</text>
</comment>
<dbReference type="EMBL" id="AVOT02027119">
    <property type="protein sequence ID" value="MBW0519096.1"/>
    <property type="molecule type" value="Genomic_DNA"/>
</dbReference>
<reference evidence="1" key="1">
    <citation type="submission" date="2021-03" db="EMBL/GenBank/DDBJ databases">
        <title>Draft genome sequence of rust myrtle Austropuccinia psidii MF-1, a brazilian biotype.</title>
        <authorList>
            <person name="Quecine M.C."/>
            <person name="Pachon D.M.R."/>
            <person name="Bonatelli M.L."/>
            <person name="Correr F.H."/>
            <person name="Franceschini L.M."/>
            <person name="Leite T.F."/>
            <person name="Margarido G.R.A."/>
            <person name="Almeida C.A."/>
            <person name="Ferrarezi J.A."/>
            <person name="Labate C.A."/>
        </authorList>
    </citation>
    <scope>NUCLEOTIDE SEQUENCE</scope>
    <source>
        <strain evidence="1">MF-1</strain>
    </source>
</reference>